<dbReference type="Gene3D" id="3.40.30.10">
    <property type="entry name" value="Glutaredoxin"/>
    <property type="match status" value="1"/>
</dbReference>
<reference evidence="2" key="1">
    <citation type="submission" date="2009-10" db="EMBL/GenBank/DDBJ databases">
        <title>Diversity of trophic interactions inside an arsenic-rich microbial ecosystem.</title>
        <authorList>
            <person name="Bertin P.N."/>
            <person name="Heinrich-Salmeron A."/>
            <person name="Pelletier E."/>
            <person name="Goulhen-Chollet F."/>
            <person name="Arsene-Ploetze F."/>
            <person name="Gallien S."/>
            <person name="Calteau A."/>
            <person name="Vallenet D."/>
            <person name="Casiot C."/>
            <person name="Chane-Woon-Ming B."/>
            <person name="Giloteaux L."/>
            <person name="Barakat M."/>
            <person name="Bonnefoy V."/>
            <person name="Bruneel O."/>
            <person name="Chandler M."/>
            <person name="Cleiss J."/>
            <person name="Duran R."/>
            <person name="Elbaz-Poulichet F."/>
            <person name="Fonknechten N."/>
            <person name="Lauga B."/>
            <person name="Mornico D."/>
            <person name="Ortet P."/>
            <person name="Schaeffer C."/>
            <person name="Siguier P."/>
            <person name="Alexander Thil Smith A."/>
            <person name="Van Dorsselaer A."/>
            <person name="Weissenbach J."/>
            <person name="Medigue C."/>
            <person name="Le Paslier D."/>
        </authorList>
    </citation>
    <scope>NUCLEOTIDE SEQUENCE</scope>
</reference>
<dbReference type="AlphaFoldDB" id="E6PKI9"/>
<name>E6PKI9_9ZZZZ</name>
<protein>
    <submittedName>
        <fullName evidence="2">Putative thioredoxin protein</fullName>
    </submittedName>
</protein>
<comment type="caution">
    <text evidence="2">The sequence shown here is derived from an EMBL/GenBank/DDBJ whole genome shotgun (WGS) entry which is preliminary data.</text>
</comment>
<evidence type="ECO:0000313" key="2">
    <source>
        <dbReference type="EMBL" id="CBH95440.1"/>
    </source>
</evidence>
<dbReference type="CDD" id="cd02947">
    <property type="entry name" value="TRX_family"/>
    <property type="match status" value="1"/>
</dbReference>
<dbReference type="InterPro" id="IPR036249">
    <property type="entry name" value="Thioredoxin-like_sf"/>
</dbReference>
<proteinExistence type="predicted"/>
<dbReference type="EMBL" id="CABM01000005">
    <property type="protein sequence ID" value="CBH95440.1"/>
    <property type="molecule type" value="Genomic_DNA"/>
</dbReference>
<dbReference type="SUPFAM" id="SSF52833">
    <property type="entry name" value="Thioredoxin-like"/>
    <property type="match status" value="1"/>
</dbReference>
<feature type="domain" description="Thioredoxin" evidence="1">
    <location>
        <begin position="16"/>
        <end position="77"/>
    </location>
</feature>
<gene>
    <name evidence="2" type="ORF">CARN2_0840</name>
</gene>
<accession>E6PKI9</accession>
<evidence type="ECO:0000259" key="1">
    <source>
        <dbReference type="Pfam" id="PF00085"/>
    </source>
</evidence>
<dbReference type="InterPro" id="IPR013766">
    <property type="entry name" value="Thioredoxin_domain"/>
</dbReference>
<sequence length="131" mass="14404">MNAQATSAADRESTPESLIVACLCAQWCVVCNQWQANFQALAQRIPRARMLWVDVEDAHAALGDYEVENFPTLVVQRGSWLLHGGPLPPQIGVWMRLVEEFACLSADEAAAVAAKLAQTQPELPDLRAFVE</sequence>
<organism evidence="2">
    <name type="scientific">mine drainage metagenome</name>
    <dbReference type="NCBI Taxonomy" id="410659"/>
    <lineage>
        <taxon>unclassified sequences</taxon>
        <taxon>metagenomes</taxon>
        <taxon>ecological metagenomes</taxon>
    </lineage>
</organism>
<dbReference type="Pfam" id="PF00085">
    <property type="entry name" value="Thioredoxin"/>
    <property type="match status" value="1"/>
</dbReference>